<keyword evidence="1" id="KW-0812">Transmembrane</keyword>
<reference evidence="3" key="1">
    <citation type="submission" date="2017-09" db="EMBL/GenBank/DDBJ databases">
        <title>Depth-based differentiation of microbial function through sediment-hosted aquifers and enrichment of novel symbionts in the deep terrestrial subsurface.</title>
        <authorList>
            <person name="Probst A.J."/>
            <person name="Ladd B."/>
            <person name="Jarett J.K."/>
            <person name="Geller-Mcgrath D.E."/>
            <person name="Sieber C.M.K."/>
            <person name="Emerson J.B."/>
            <person name="Anantharaman K."/>
            <person name="Thomas B.C."/>
            <person name="Malmstrom R."/>
            <person name="Stieglmeier M."/>
            <person name="Klingl A."/>
            <person name="Woyke T."/>
            <person name="Ryan C.M."/>
            <person name="Banfield J.F."/>
        </authorList>
    </citation>
    <scope>NUCLEOTIDE SEQUENCE [LARGE SCALE GENOMIC DNA]</scope>
</reference>
<gene>
    <name evidence="2" type="ORF">COS59_02050</name>
</gene>
<keyword evidence="1" id="KW-1133">Transmembrane helix</keyword>
<dbReference type="Proteomes" id="UP000230131">
    <property type="component" value="Unassembled WGS sequence"/>
</dbReference>
<evidence type="ECO:0000256" key="1">
    <source>
        <dbReference type="SAM" id="Phobius"/>
    </source>
</evidence>
<proteinExistence type="predicted"/>
<protein>
    <submittedName>
        <fullName evidence="2">Uncharacterized protein</fullName>
    </submittedName>
</protein>
<comment type="caution">
    <text evidence="2">The sequence shown here is derived from an EMBL/GenBank/DDBJ whole genome shotgun (WGS) entry which is preliminary data.</text>
</comment>
<accession>A0A2M7B7B1</accession>
<evidence type="ECO:0000313" key="2">
    <source>
        <dbReference type="EMBL" id="PIU99016.1"/>
    </source>
</evidence>
<sequence length="141" mass="15900">MKIKILGNKAAIGWIIALVTFLVVTNLIRGTVIRHQKLVIRPESASKPYQPYPVVQKIIFPEGIDCQEFDLNPNGWVQVITPVGSKFRIDSPPDTDIWFLNGQKVKDGPYEANWVGIKVGNDVFWMRGKGRASVTIARIKR</sequence>
<dbReference type="AlphaFoldDB" id="A0A2M7B7B1"/>
<feature type="transmembrane region" description="Helical" evidence="1">
    <location>
        <begin position="12"/>
        <end position="32"/>
    </location>
</feature>
<organism evidence="2 3">
    <name type="scientific">Candidatus Wolfebacteria bacterium CG03_land_8_20_14_0_80_36_15</name>
    <dbReference type="NCBI Taxonomy" id="1975067"/>
    <lineage>
        <taxon>Bacteria</taxon>
        <taxon>Candidatus Wolfeibacteriota</taxon>
    </lineage>
</organism>
<dbReference type="EMBL" id="PEVH01000062">
    <property type="protein sequence ID" value="PIU99016.1"/>
    <property type="molecule type" value="Genomic_DNA"/>
</dbReference>
<name>A0A2M7B7B1_9BACT</name>
<keyword evidence="1" id="KW-0472">Membrane</keyword>
<evidence type="ECO:0000313" key="3">
    <source>
        <dbReference type="Proteomes" id="UP000230131"/>
    </source>
</evidence>